<organism evidence="2 3">
    <name type="scientific">Bradyrhizobium jicamae</name>
    <dbReference type="NCBI Taxonomy" id="280332"/>
    <lineage>
        <taxon>Bacteria</taxon>
        <taxon>Pseudomonadati</taxon>
        <taxon>Pseudomonadota</taxon>
        <taxon>Alphaproteobacteria</taxon>
        <taxon>Hyphomicrobiales</taxon>
        <taxon>Nitrobacteraceae</taxon>
        <taxon>Bradyrhizobium</taxon>
    </lineage>
</organism>
<evidence type="ECO:0000313" key="3">
    <source>
        <dbReference type="Proteomes" id="UP000050863"/>
    </source>
</evidence>
<keyword evidence="1" id="KW-0472">Membrane</keyword>
<accession>A0A0R3LED4</accession>
<evidence type="ECO:0000313" key="2">
    <source>
        <dbReference type="EMBL" id="KRR06193.1"/>
    </source>
</evidence>
<keyword evidence="1" id="KW-1133">Transmembrane helix</keyword>
<keyword evidence="3" id="KW-1185">Reference proteome</keyword>
<feature type="transmembrane region" description="Helical" evidence="1">
    <location>
        <begin position="20"/>
        <end position="40"/>
    </location>
</feature>
<comment type="caution">
    <text evidence="2">The sequence shown here is derived from an EMBL/GenBank/DDBJ whole genome shotgun (WGS) entry which is preliminary data.</text>
</comment>
<name>A0A0R3LED4_9BRAD</name>
<proteinExistence type="predicted"/>
<dbReference type="EMBL" id="LLXZ01000118">
    <property type="protein sequence ID" value="KRR06193.1"/>
    <property type="molecule type" value="Genomic_DNA"/>
</dbReference>
<dbReference type="RefSeq" id="WP_057836826.1">
    <property type="nucleotide sequence ID" value="NZ_LLXZ01000118.1"/>
</dbReference>
<dbReference type="Proteomes" id="UP000050863">
    <property type="component" value="Unassembled WGS sequence"/>
</dbReference>
<dbReference type="OrthoDB" id="8233735at2"/>
<dbReference type="AlphaFoldDB" id="A0A0R3LED4"/>
<protein>
    <submittedName>
        <fullName evidence="2">Uncharacterized protein</fullName>
    </submittedName>
</protein>
<sequence length="191" mass="20974">MDRDRVLRELPYRMQAIDTLNLALTLSAALGAAPMTLYAGDKLVVEGTLHGFTNPAIEAGIMHCRALLEFLGLCEKNGKLDNRTGRRSTDIGIEYFSTPAGTPLKMVTPDDAADRYPGPSDEAKNALLAVFQVANKELAHVTEDLRDSPEHARLIEIASRGIPVLMVGCFYRPLGLSAPDYKLTHRPRDKD</sequence>
<gene>
    <name evidence="2" type="ORF">CQ12_11440</name>
</gene>
<reference evidence="2 3" key="1">
    <citation type="submission" date="2014-03" db="EMBL/GenBank/DDBJ databases">
        <title>Bradyrhizobium valentinum sp. nov., isolated from effective nodules of Lupinus mariae-josephae, a lupine endemic of basic-lime soils in Eastern Spain.</title>
        <authorList>
            <person name="Duran D."/>
            <person name="Rey L."/>
            <person name="Navarro A."/>
            <person name="Busquets A."/>
            <person name="Imperial J."/>
            <person name="Ruiz-Argueso T."/>
        </authorList>
    </citation>
    <scope>NUCLEOTIDE SEQUENCE [LARGE SCALE GENOMIC DNA]</scope>
    <source>
        <strain evidence="2 3">PAC68</strain>
    </source>
</reference>
<keyword evidence="1" id="KW-0812">Transmembrane</keyword>
<evidence type="ECO:0000256" key="1">
    <source>
        <dbReference type="SAM" id="Phobius"/>
    </source>
</evidence>